<dbReference type="PANTHER" id="PTHR33048">
    <property type="entry name" value="PTH11-LIKE INTEGRAL MEMBRANE PROTEIN (AFU_ORTHOLOGUE AFUA_5G11245)"/>
    <property type="match status" value="1"/>
</dbReference>
<dbReference type="GO" id="GO:0016020">
    <property type="term" value="C:membrane"/>
    <property type="evidence" value="ECO:0007669"/>
    <property type="project" value="UniProtKB-SubCell"/>
</dbReference>
<proteinExistence type="inferred from homology"/>
<dbReference type="VEuPathDB" id="FungiDB:CPAG_09257"/>
<keyword evidence="3 6" id="KW-1133">Transmembrane helix</keyword>
<feature type="transmembrane region" description="Helical" evidence="6">
    <location>
        <begin position="27"/>
        <end position="48"/>
    </location>
</feature>
<reference evidence="9" key="3">
    <citation type="journal article" date="2010" name="Genome Res.">
        <title>Population genomic sequencing of Coccidioides fungi reveals recent hybridization and transposon control.</title>
        <authorList>
            <person name="Neafsey D.E."/>
            <person name="Barker B.M."/>
            <person name="Sharpton T.J."/>
            <person name="Stajich J.E."/>
            <person name="Park D.J."/>
            <person name="Whiston E."/>
            <person name="Hung C.-Y."/>
            <person name="McMahan C."/>
            <person name="White J."/>
            <person name="Sykes S."/>
            <person name="Heiman D."/>
            <person name="Young S."/>
            <person name="Zeng Q."/>
            <person name="Abouelleil A."/>
            <person name="Aftuck L."/>
            <person name="Bessette D."/>
            <person name="Brown A."/>
            <person name="FitzGerald M."/>
            <person name="Lui A."/>
            <person name="Macdonald J.P."/>
            <person name="Priest M."/>
            <person name="Orbach M.J."/>
            <person name="Galgiani J.N."/>
            <person name="Kirkland T.N."/>
            <person name="Cole G.T."/>
            <person name="Birren B.W."/>
            <person name="Henn M.R."/>
            <person name="Taylor J.W."/>
            <person name="Rounsley S.D."/>
        </authorList>
    </citation>
    <scope>NUCLEOTIDE SEQUENCE [LARGE SCALE GENOMIC DNA]</scope>
    <source>
        <strain evidence="9">RMSCC 3488</strain>
    </source>
</reference>
<evidence type="ECO:0000256" key="6">
    <source>
        <dbReference type="SAM" id="Phobius"/>
    </source>
</evidence>
<keyword evidence="2 6" id="KW-0812">Transmembrane</keyword>
<evidence type="ECO:0000256" key="3">
    <source>
        <dbReference type="ARBA" id="ARBA00022989"/>
    </source>
</evidence>
<evidence type="ECO:0000256" key="1">
    <source>
        <dbReference type="ARBA" id="ARBA00004141"/>
    </source>
</evidence>
<evidence type="ECO:0000259" key="7">
    <source>
        <dbReference type="Pfam" id="PF20684"/>
    </source>
</evidence>
<name>A0A0J6IM03_COCPO</name>
<organism evidence="8 9">
    <name type="scientific">Coccidioides posadasii RMSCC 3488</name>
    <dbReference type="NCBI Taxonomy" id="454284"/>
    <lineage>
        <taxon>Eukaryota</taxon>
        <taxon>Fungi</taxon>
        <taxon>Dikarya</taxon>
        <taxon>Ascomycota</taxon>
        <taxon>Pezizomycotina</taxon>
        <taxon>Eurotiomycetes</taxon>
        <taxon>Eurotiomycetidae</taxon>
        <taxon>Onygenales</taxon>
        <taxon>Onygenaceae</taxon>
        <taxon>Coccidioides</taxon>
    </lineage>
</organism>
<dbReference type="OrthoDB" id="5329176at2759"/>
<protein>
    <recommendedName>
        <fullName evidence="7">Rhodopsin domain-containing protein</fullName>
    </recommendedName>
</protein>
<dbReference type="AlphaFoldDB" id="A0A0J6IM03"/>
<feature type="transmembrane region" description="Helical" evidence="6">
    <location>
        <begin position="105"/>
        <end position="127"/>
    </location>
</feature>
<feature type="transmembrane region" description="Helical" evidence="6">
    <location>
        <begin position="139"/>
        <end position="169"/>
    </location>
</feature>
<dbReference type="Pfam" id="PF20684">
    <property type="entry name" value="Fung_rhodopsin"/>
    <property type="match status" value="1"/>
</dbReference>
<comment type="similarity">
    <text evidence="5">Belongs to the SAT4 family.</text>
</comment>
<sequence>MRKPPPQVFDSWPEPNYVDPEHKGPELIIVSLTFTSISFVIVGLRMFVRLRIKKPAGWDDWLMLATLPFIAGGTASSILGTYHGWGYHMWDNKPEWTEPAGMSSWFSQLNSIIIMTLVKLSILVSYLRISVATKFFRRATWVMITMIVLWGLALTLSLFFVCVPLHFYWHNRSDKHCVKDSARVISGSITNVITDILVFVLPIPTLCKLRLPMRERVILAILMNLGLISCVASIVRAYYSHVIFHLTDDTTWEGYNIWLWNAVEVNLAVICASTPMLRPLARKWFPRLGLKSFSSEAQSDKPIDKLPSEAYIDRQLATLKNISDEESALGIIAPVDPKAVLR</sequence>
<feature type="domain" description="Rhodopsin" evidence="7">
    <location>
        <begin position="44"/>
        <end position="282"/>
    </location>
</feature>
<reference evidence="9" key="2">
    <citation type="journal article" date="2009" name="Genome Res.">
        <title>Comparative genomic analyses of the human fungal pathogens Coccidioides and their relatives.</title>
        <authorList>
            <person name="Sharpton T.J."/>
            <person name="Stajich J.E."/>
            <person name="Rounsley S.D."/>
            <person name="Gardner M.J."/>
            <person name="Wortman J.R."/>
            <person name="Jordar V.S."/>
            <person name="Maiti R."/>
            <person name="Kodira C.D."/>
            <person name="Neafsey D.E."/>
            <person name="Zeng Q."/>
            <person name="Hung C.-Y."/>
            <person name="McMahan C."/>
            <person name="Muszewska A."/>
            <person name="Grynberg M."/>
            <person name="Mandel M.A."/>
            <person name="Kellner E.M."/>
            <person name="Barker B.M."/>
            <person name="Galgiani J.N."/>
            <person name="Orbach M.J."/>
            <person name="Kirkland T.N."/>
            <person name="Cole G.T."/>
            <person name="Henn M.R."/>
            <person name="Birren B.W."/>
            <person name="Taylor J.W."/>
        </authorList>
    </citation>
    <scope>NUCLEOTIDE SEQUENCE [LARGE SCALE GENOMIC DNA]</scope>
    <source>
        <strain evidence="9">RMSCC 3488</strain>
    </source>
</reference>
<accession>A0A0J6IM03</accession>
<evidence type="ECO:0000256" key="4">
    <source>
        <dbReference type="ARBA" id="ARBA00023136"/>
    </source>
</evidence>
<evidence type="ECO:0000313" key="9">
    <source>
        <dbReference type="Proteomes" id="UP000054567"/>
    </source>
</evidence>
<keyword evidence="4 6" id="KW-0472">Membrane</keyword>
<evidence type="ECO:0000256" key="5">
    <source>
        <dbReference type="ARBA" id="ARBA00038359"/>
    </source>
</evidence>
<dbReference type="InterPro" id="IPR052337">
    <property type="entry name" value="SAT4-like"/>
</dbReference>
<comment type="subcellular location">
    <subcellularLocation>
        <location evidence="1">Membrane</location>
        <topology evidence="1">Multi-pass membrane protein</topology>
    </subcellularLocation>
</comment>
<gene>
    <name evidence="8" type="ORF">CPAG_09257</name>
</gene>
<feature type="transmembrane region" description="Helical" evidence="6">
    <location>
        <begin position="217"/>
        <end position="238"/>
    </location>
</feature>
<dbReference type="PANTHER" id="PTHR33048:SF129">
    <property type="entry name" value="INTEGRAL MEMBRANE PROTEIN-RELATED"/>
    <property type="match status" value="1"/>
</dbReference>
<reference evidence="8 9" key="1">
    <citation type="submission" date="2007-06" db="EMBL/GenBank/DDBJ databases">
        <title>The Genome Sequence of Coccidioides posadasii RMSCC_3488.</title>
        <authorList>
            <consortium name="Coccidioides Genome Resources Consortium"/>
            <consortium name="The Broad Institute Genome Sequencing Platform"/>
            <person name="Henn M.R."/>
            <person name="Sykes S."/>
            <person name="Young S."/>
            <person name="Jaffe D."/>
            <person name="Berlin A."/>
            <person name="Alvarez P."/>
            <person name="Butler J."/>
            <person name="Gnerre S."/>
            <person name="Grabherr M."/>
            <person name="Mauceli E."/>
            <person name="Brockman W."/>
            <person name="Kodira C."/>
            <person name="Alvarado L."/>
            <person name="Zeng Q."/>
            <person name="Crawford M."/>
            <person name="Antoine C."/>
            <person name="Devon K."/>
            <person name="Galgiani J."/>
            <person name="Orsborn K."/>
            <person name="Lewis M.L."/>
            <person name="Nusbaum C."/>
            <person name="Galagan J."/>
            <person name="Birren B."/>
        </authorList>
    </citation>
    <scope>NUCLEOTIDE SEQUENCE [LARGE SCALE GENOMIC DNA]</scope>
    <source>
        <strain evidence="8 9">RMSCC 3488</strain>
    </source>
</reference>
<dbReference type="InterPro" id="IPR049326">
    <property type="entry name" value="Rhodopsin_dom_fungi"/>
</dbReference>
<feature type="transmembrane region" description="Helical" evidence="6">
    <location>
        <begin position="60"/>
        <end position="85"/>
    </location>
</feature>
<feature type="transmembrane region" description="Helical" evidence="6">
    <location>
        <begin position="258"/>
        <end position="277"/>
    </location>
</feature>
<dbReference type="Proteomes" id="UP000054567">
    <property type="component" value="Unassembled WGS sequence"/>
</dbReference>
<evidence type="ECO:0000256" key="2">
    <source>
        <dbReference type="ARBA" id="ARBA00022692"/>
    </source>
</evidence>
<feature type="transmembrane region" description="Helical" evidence="6">
    <location>
        <begin position="181"/>
        <end position="205"/>
    </location>
</feature>
<dbReference type="EMBL" id="DS268114">
    <property type="protein sequence ID" value="KMM72967.1"/>
    <property type="molecule type" value="Genomic_DNA"/>
</dbReference>
<evidence type="ECO:0000313" key="8">
    <source>
        <dbReference type="EMBL" id="KMM72967.1"/>
    </source>
</evidence>